<dbReference type="Pfam" id="PF07676">
    <property type="entry name" value="PD40"/>
    <property type="match status" value="3"/>
</dbReference>
<comment type="similarity">
    <text evidence="1">Belongs to the TolB family.</text>
</comment>
<dbReference type="InterPro" id="IPR011659">
    <property type="entry name" value="WD40"/>
</dbReference>
<accession>A0ABZ2IKS9</accession>
<evidence type="ECO:0008006" key="4">
    <source>
        <dbReference type="Google" id="ProtNLM"/>
    </source>
</evidence>
<sequence>MKYIFLVFFSVVIISSCKNDYTVDQHLKEEVVIVPDYKNITVPYNIAPLNFSVKGEKLSFVKYEVDDHSLVVKASNNQTSVPIKEWHDFLQQAKGKSVNVTVVVDRKGNQVAFAPFSIEVSTDMIDEYIAYRLIEPGYEIWNQMGIYQRNLTNFDQSVIIENTSTGNNCMNCHSFCNWNPRHYMFHMRSTYGGTVIVDEDHIDFIDTKVKETISPLVYPYWHPSGNYIAFSTNKTSQGFHPTQRVEVFDKASDVIVYNVKEHLIISSPRIAQDGAYETFPAFSPDGKFLYFCSAKAKSVPDSIQNLKYNLCRIPFDEGSGHIGKTIDTLFFADKENKSFSFPRISPDGRYLLGTVSAYGTFPIWHKDADLYVIDLHSGEGRYAENVNSFDTESYHSWSSSGRWVIFSSRRMDGLYTRPYIAHFSADGRFGKPFLLPQKDVCYYQTLLKSYNIPEFITGKVDNNSLSIYRRVQQKENKSRFQIVD</sequence>
<dbReference type="SUPFAM" id="SSF82171">
    <property type="entry name" value="DPP6 N-terminal domain-like"/>
    <property type="match status" value="1"/>
</dbReference>
<dbReference type="PANTHER" id="PTHR36842">
    <property type="entry name" value="PROTEIN TOLB HOMOLOG"/>
    <property type="match status" value="1"/>
</dbReference>
<dbReference type="PROSITE" id="PS51257">
    <property type="entry name" value="PROKAR_LIPOPROTEIN"/>
    <property type="match status" value="1"/>
</dbReference>
<keyword evidence="3" id="KW-1185">Reference proteome</keyword>
<dbReference type="Proteomes" id="UP001320603">
    <property type="component" value="Chromosome"/>
</dbReference>
<organism evidence="2 3">
    <name type="scientific">Parabacteroides absconsus</name>
    <dbReference type="NCBI Taxonomy" id="2951805"/>
    <lineage>
        <taxon>Bacteria</taxon>
        <taxon>Pseudomonadati</taxon>
        <taxon>Bacteroidota</taxon>
        <taxon>Bacteroidia</taxon>
        <taxon>Bacteroidales</taxon>
        <taxon>Tannerellaceae</taxon>
        <taxon>Parabacteroides</taxon>
    </lineage>
</organism>
<dbReference type="RefSeq" id="WP_338578719.1">
    <property type="nucleotide sequence ID" value="NZ_CP146284.1"/>
</dbReference>
<reference evidence="2 3" key="1">
    <citation type="submission" date="2024-02" db="EMBL/GenBank/DDBJ databases">
        <title>Whole genome sequencing of Parabacteroides sp. AD58.</title>
        <authorList>
            <person name="Chaplin A.V."/>
            <person name="Pikina A.P."/>
            <person name="Sokolova S.R."/>
            <person name="Korostin D.O."/>
            <person name="Efimov B.A."/>
        </authorList>
    </citation>
    <scope>NUCLEOTIDE SEQUENCE [LARGE SCALE GENOMIC DNA]</scope>
    <source>
        <strain evidence="2 3">AD58</strain>
    </source>
</reference>
<evidence type="ECO:0000256" key="1">
    <source>
        <dbReference type="ARBA" id="ARBA00009820"/>
    </source>
</evidence>
<evidence type="ECO:0000313" key="2">
    <source>
        <dbReference type="EMBL" id="WWV65369.1"/>
    </source>
</evidence>
<dbReference type="EMBL" id="CP146284">
    <property type="protein sequence ID" value="WWV65369.1"/>
    <property type="molecule type" value="Genomic_DNA"/>
</dbReference>
<name>A0ABZ2IKS9_9BACT</name>
<evidence type="ECO:0000313" key="3">
    <source>
        <dbReference type="Proteomes" id="UP001320603"/>
    </source>
</evidence>
<dbReference type="InterPro" id="IPR011042">
    <property type="entry name" value="6-blade_b-propeller_TolB-like"/>
</dbReference>
<dbReference type="PANTHER" id="PTHR36842:SF1">
    <property type="entry name" value="PROTEIN TOLB"/>
    <property type="match status" value="1"/>
</dbReference>
<gene>
    <name evidence="2" type="ORF">NEE14_010130</name>
</gene>
<proteinExistence type="inferred from homology"/>
<dbReference type="Gene3D" id="2.120.10.30">
    <property type="entry name" value="TolB, C-terminal domain"/>
    <property type="match status" value="2"/>
</dbReference>
<protein>
    <recommendedName>
        <fullName evidence="4">Translocation protein TolB</fullName>
    </recommendedName>
</protein>